<keyword evidence="3 5" id="KW-0732">Signal</keyword>
<keyword evidence="4" id="KW-0653">Protein transport</keyword>
<feature type="signal peptide" evidence="5">
    <location>
        <begin position="1"/>
        <end position="22"/>
    </location>
</feature>
<sequence length="208" mass="22776">MRYLTRSCLAWVLCLIGLGVHAQGDDPALLKTILAQLSSHPTVRAEFSQSRENPALAQPQISRGQLLFVIGHGMLWQIREPYQESLALTGSRTARIDAQGQLQTVRGGERGVSQVSQMLQSMLAGKPDDALRQFDVQAQGTAAQWVLRFVPRQSRMARVLGGIELSGGSFLEGIRIDLQNGESTRIRFTDTRDAGPLSALETHALSMP</sequence>
<gene>
    <name evidence="6" type="ORF">DVJ77_11145</name>
</gene>
<name>A0A369ULS8_9GAMM</name>
<evidence type="ECO:0000313" key="7">
    <source>
        <dbReference type="Proteomes" id="UP000253782"/>
    </source>
</evidence>
<evidence type="ECO:0000256" key="5">
    <source>
        <dbReference type="SAM" id="SignalP"/>
    </source>
</evidence>
<keyword evidence="6" id="KW-0449">Lipoprotein</keyword>
<organism evidence="6 7">
    <name type="scientific">Dyella tabacisoli</name>
    <dbReference type="NCBI Taxonomy" id="2282381"/>
    <lineage>
        <taxon>Bacteria</taxon>
        <taxon>Pseudomonadati</taxon>
        <taxon>Pseudomonadota</taxon>
        <taxon>Gammaproteobacteria</taxon>
        <taxon>Lysobacterales</taxon>
        <taxon>Rhodanobacteraceae</taxon>
        <taxon>Dyella</taxon>
    </lineage>
</organism>
<keyword evidence="7" id="KW-1185">Reference proteome</keyword>
<protein>
    <submittedName>
        <fullName evidence="6">Outer membrane lipoprotein carrier protein LolA</fullName>
    </submittedName>
</protein>
<accession>A0A369ULS8</accession>
<dbReference type="RefSeq" id="WP_114845579.1">
    <property type="nucleotide sequence ID" value="NZ_JBHSPE010000005.1"/>
</dbReference>
<dbReference type="Gene3D" id="2.50.20.10">
    <property type="entry name" value="Lipoprotein localisation LolA/LolB/LppX"/>
    <property type="match status" value="1"/>
</dbReference>
<evidence type="ECO:0000256" key="3">
    <source>
        <dbReference type="ARBA" id="ARBA00022729"/>
    </source>
</evidence>
<proteinExistence type="predicted"/>
<dbReference type="OrthoDB" id="5700849at2"/>
<evidence type="ECO:0000256" key="2">
    <source>
        <dbReference type="ARBA" id="ARBA00022448"/>
    </source>
</evidence>
<dbReference type="InterPro" id="IPR004564">
    <property type="entry name" value="OM_lipoprot_carrier_LolA-like"/>
</dbReference>
<comment type="subunit">
    <text evidence="1">Monomer.</text>
</comment>
<dbReference type="GO" id="GO:0015031">
    <property type="term" value="P:protein transport"/>
    <property type="evidence" value="ECO:0007669"/>
    <property type="project" value="UniProtKB-KW"/>
</dbReference>
<keyword evidence="2" id="KW-0813">Transport</keyword>
<evidence type="ECO:0000256" key="1">
    <source>
        <dbReference type="ARBA" id="ARBA00011245"/>
    </source>
</evidence>
<comment type="caution">
    <text evidence="6">The sequence shown here is derived from an EMBL/GenBank/DDBJ whole genome shotgun (WGS) entry which is preliminary data.</text>
</comment>
<dbReference type="InterPro" id="IPR029046">
    <property type="entry name" value="LolA/LolB/LppX"/>
</dbReference>
<dbReference type="CDD" id="cd16325">
    <property type="entry name" value="LolA"/>
    <property type="match status" value="1"/>
</dbReference>
<feature type="chain" id="PRO_5016943186" evidence="5">
    <location>
        <begin position="23"/>
        <end position="208"/>
    </location>
</feature>
<reference evidence="6 7" key="1">
    <citation type="submission" date="2018-07" db="EMBL/GenBank/DDBJ databases">
        <title>Dyella tabacisoli L4-6T, whole genome shotgun sequence.</title>
        <authorList>
            <person name="Zhou X.-K."/>
            <person name="Li W.-J."/>
            <person name="Duan Y.-Q."/>
        </authorList>
    </citation>
    <scope>NUCLEOTIDE SEQUENCE [LARGE SCALE GENOMIC DNA]</scope>
    <source>
        <strain evidence="6 7">L4-6</strain>
    </source>
</reference>
<evidence type="ECO:0000313" key="6">
    <source>
        <dbReference type="EMBL" id="RDD81712.1"/>
    </source>
</evidence>
<dbReference type="EMBL" id="QQAH01000009">
    <property type="protein sequence ID" value="RDD81712.1"/>
    <property type="molecule type" value="Genomic_DNA"/>
</dbReference>
<dbReference type="Pfam" id="PF03548">
    <property type="entry name" value="LolA"/>
    <property type="match status" value="1"/>
</dbReference>
<dbReference type="SUPFAM" id="SSF89392">
    <property type="entry name" value="Prokaryotic lipoproteins and lipoprotein localization factors"/>
    <property type="match status" value="1"/>
</dbReference>
<dbReference type="AlphaFoldDB" id="A0A369ULS8"/>
<evidence type="ECO:0000256" key="4">
    <source>
        <dbReference type="ARBA" id="ARBA00022927"/>
    </source>
</evidence>
<dbReference type="Proteomes" id="UP000253782">
    <property type="component" value="Unassembled WGS sequence"/>
</dbReference>